<evidence type="ECO:0000256" key="1">
    <source>
        <dbReference type="SAM" id="MobiDB-lite"/>
    </source>
</evidence>
<sequence length="258" mass="28216">DRRRRRPHLPDAPGGQQHLDRRAAAPDGPRRDRQGGDLAAATVPSGRDRRRQRLRRPRDAGAPGPDRRLRLGGPQSRRGAGDRRRPARGGGARLLRRQAERRPERLPDRRPPAGDAGDRGDRPSRHDPGAPRRGRRAGSHAPLARGDDRPGVPGAAHPGRPHGGRRLPRSERRRHRRRRGAPEPDAGRERGAGDPDPARHPDPRRGAGLLRQRHAVRAHARGARQVPRAAGRGGLGRGAGAGDGRNHRALARYRGPDV</sequence>
<feature type="compositionally biased region" description="Basic and acidic residues" evidence="1">
    <location>
        <begin position="97"/>
        <end position="130"/>
    </location>
</feature>
<feature type="compositionally biased region" description="Basic and acidic residues" evidence="1">
    <location>
        <begin position="18"/>
        <end position="35"/>
    </location>
</feature>
<reference evidence="2" key="1">
    <citation type="submission" date="2020-02" db="EMBL/GenBank/DDBJ databases">
        <authorList>
            <person name="Meier V. D."/>
        </authorList>
    </citation>
    <scope>NUCLEOTIDE SEQUENCE</scope>
    <source>
        <strain evidence="2">AVDCRST_MAG19</strain>
    </source>
</reference>
<dbReference type="EMBL" id="CADCWL010000103">
    <property type="protein sequence ID" value="CAA9565752.1"/>
    <property type="molecule type" value="Genomic_DNA"/>
</dbReference>
<feature type="compositionally biased region" description="Basic residues" evidence="1">
    <location>
        <begin position="159"/>
        <end position="179"/>
    </location>
</feature>
<feature type="compositionally biased region" description="Basic and acidic residues" evidence="1">
    <location>
        <begin position="180"/>
        <end position="205"/>
    </location>
</feature>
<gene>
    <name evidence="2" type="ORF">AVDCRST_MAG19-2235</name>
</gene>
<feature type="region of interest" description="Disordered" evidence="1">
    <location>
        <begin position="1"/>
        <end position="258"/>
    </location>
</feature>
<evidence type="ECO:0000313" key="2">
    <source>
        <dbReference type="EMBL" id="CAA9565752.1"/>
    </source>
</evidence>
<dbReference type="AlphaFoldDB" id="A0A6J4V3I2"/>
<accession>A0A6J4V3I2</accession>
<feature type="compositionally biased region" description="Basic residues" evidence="1">
    <location>
        <begin position="211"/>
        <end position="222"/>
    </location>
</feature>
<feature type="compositionally biased region" description="Gly residues" evidence="1">
    <location>
        <begin position="231"/>
        <end position="243"/>
    </location>
</feature>
<proteinExistence type="predicted"/>
<organism evidence="2">
    <name type="scientific">uncultured Thermomicrobiales bacterium</name>
    <dbReference type="NCBI Taxonomy" id="1645740"/>
    <lineage>
        <taxon>Bacteria</taxon>
        <taxon>Pseudomonadati</taxon>
        <taxon>Thermomicrobiota</taxon>
        <taxon>Thermomicrobia</taxon>
        <taxon>Thermomicrobiales</taxon>
        <taxon>environmental samples</taxon>
    </lineage>
</organism>
<feature type="non-terminal residue" evidence="2">
    <location>
        <position position="1"/>
    </location>
</feature>
<feature type="non-terminal residue" evidence="2">
    <location>
        <position position="258"/>
    </location>
</feature>
<name>A0A6J4V3I2_9BACT</name>
<protein>
    <submittedName>
        <fullName evidence="2">Uncharacterized protein</fullName>
    </submittedName>
</protein>